<evidence type="ECO:0000256" key="1">
    <source>
        <dbReference type="SAM" id="Phobius"/>
    </source>
</evidence>
<evidence type="ECO:0000313" key="2">
    <source>
        <dbReference type="EMBL" id="CAB5218699.1"/>
    </source>
</evidence>
<protein>
    <submittedName>
        <fullName evidence="2">Uncharacterized protein</fullName>
    </submittedName>
</protein>
<accession>A0A6J7WKV5</accession>
<feature type="transmembrane region" description="Helical" evidence="1">
    <location>
        <begin position="13"/>
        <end position="34"/>
    </location>
</feature>
<keyword evidence="1" id="KW-0472">Membrane</keyword>
<name>A0A6J7WKV5_9CAUD</name>
<organism evidence="2">
    <name type="scientific">uncultured Caudovirales phage</name>
    <dbReference type="NCBI Taxonomy" id="2100421"/>
    <lineage>
        <taxon>Viruses</taxon>
        <taxon>Duplodnaviria</taxon>
        <taxon>Heunggongvirae</taxon>
        <taxon>Uroviricota</taxon>
        <taxon>Caudoviricetes</taxon>
        <taxon>Peduoviridae</taxon>
        <taxon>Maltschvirus</taxon>
        <taxon>Maltschvirus maltsch</taxon>
    </lineage>
</organism>
<keyword evidence="1" id="KW-0812">Transmembrane</keyword>
<proteinExistence type="predicted"/>
<keyword evidence="1" id="KW-1133">Transmembrane helix</keyword>
<reference evidence="2" key="1">
    <citation type="submission" date="2020-05" db="EMBL/GenBank/DDBJ databases">
        <authorList>
            <person name="Chiriac C."/>
            <person name="Salcher M."/>
            <person name="Ghai R."/>
            <person name="Kavagutti S V."/>
        </authorList>
    </citation>
    <scope>NUCLEOTIDE SEQUENCE</scope>
</reference>
<sequence length="71" mass="7860">MDKIIDNFYDKPLTFWVSGIVCGLVIIASVHGIYTVGVRNTHQALCDQLGGIYINTYTGNKCLMTKEVPLP</sequence>
<gene>
    <name evidence="2" type="ORF">UFOVP218_66</name>
</gene>
<dbReference type="EMBL" id="LR798261">
    <property type="protein sequence ID" value="CAB5218699.1"/>
    <property type="molecule type" value="Genomic_DNA"/>
</dbReference>